<sequence>MDLFRHPELLDDAAKLIESLEYQKRVVECFQRTKKHLETQLLESNVLKKCATFIAAAESSATGSNFLLEVSKLTLDELEFCSISFDDRRLKMVQHSFKASHVRAYMMSQRVSCINHREIFRRLTFYCNGKNDKFLKIYDSAKKADEIEVSAQGETLATEFEARKKRHLGSPARSSSNSTSEQCEQHYHAPLECRNFNTQCDRKRKYEEEKHFSAKQSTRAYVADVADRSQSESTFGIQVVLNMASLDNITDILPVYLVEGMKQSLKRMQERTSNNLTDAVNLHMPPKKHEDCVLKIWVCFEIGKQVSELKMGLVDELRDVLGDFLFNGMETSYFRQGEREAGVFEGTNAIKASPFGEDYLVELLLSFDTAVKALPILYPG</sequence>
<protein>
    <submittedName>
        <fullName evidence="1">Uncharacterized protein</fullName>
    </submittedName>
</protein>
<proteinExistence type="predicted"/>
<name>A0A1Y1KDK0_PHOPY</name>
<organism evidence="1">
    <name type="scientific">Photinus pyralis</name>
    <name type="common">Common eastern firefly</name>
    <name type="synonym">Lampyris pyralis</name>
    <dbReference type="NCBI Taxonomy" id="7054"/>
    <lineage>
        <taxon>Eukaryota</taxon>
        <taxon>Metazoa</taxon>
        <taxon>Ecdysozoa</taxon>
        <taxon>Arthropoda</taxon>
        <taxon>Hexapoda</taxon>
        <taxon>Insecta</taxon>
        <taxon>Pterygota</taxon>
        <taxon>Neoptera</taxon>
        <taxon>Endopterygota</taxon>
        <taxon>Coleoptera</taxon>
        <taxon>Polyphaga</taxon>
        <taxon>Elateriformia</taxon>
        <taxon>Elateroidea</taxon>
        <taxon>Lampyridae</taxon>
        <taxon>Lampyrinae</taxon>
        <taxon>Photinus</taxon>
    </lineage>
</organism>
<dbReference type="EMBL" id="GEZM01086312">
    <property type="protein sequence ID" value="JAV59559.1"/>
    <property type="molecule type" value="Transcribed_RNA"/>
</dbReference>
<accession>A0A1Y1KDK0</accession>
<evidence type="ECO:0000313" key="1">
    <source>
        <dbReference type="EMBL" id="JAV59559.1"/>
    </source>
</evidence>
<reference evidence="1" key="1">
    <citation type="journal article" date="2016" name="Sci. Rep.">
        <title>Molecular characterization of firefly nuptial gifts: a multi-omics approach sheds light on postcopulatory sexual selection.</title>
        <authorList>
            <person name="Al-Wathiqui N."/>
            <person name="Fallon T.R."/>
            <person name="South A."/>
            <person name="Weng J.K."/>
            <person name="Lewis S.M."/>
        </authorList>
    </citation>
    <scope>NUCLEOTIDE SEQUENCE</scope>
</reference>
<dbReference type="AlphaFoldDB" id="A0A1Y1KDK0"/>